<sequence>MDSIPDSIEKAKAAIPDLTPTPPGLTQPQASVHDLKARLEWGEPALTILDVRDRASFNQGHIMGAMTMPMETLVEQATSSLEPERNIYIYGESDAQSAEAANLLRQNGFVNVAELQGGLSAWKAIAGSTDGTEENVEPGPDAYNVVSRVQHHIQTQKMDTTHTIIN</sequence>
<dbReference type="PROSITE" id="PS50206">
    <property type="entry name" value="RHODANESE_3"/>
    <property type="match status" value="1"/>
</dbReference>
<dbReference type="SMART" id="SM00450">
    <property type="entry name" value="RHOD"/>
    <property type="match status" value="1"/>
</dbReference>
<dbReference type="PANTHER" id="PTHR43031">
    <property type="entry name" value="FAD-DEPENDENT OXIDOREDUCTASE"/>
    <property type="match status" value="1"/>
</dbReference>
<dbReference type="KEGG" id="cyn:Cyan7425_0417"/>
<accession>B8HT12</accession>
<name>B8HT12_CYAP4</name>
<proteinExistence type="predicted"/>
<dbReference type="InterPro" id="IPR036873">
    <property type="entry name" value="Rhodanese-like_dom_sf"/>
</dbReference>
<organism evidence="2">
    <name type="scientific">Cyanothece sp. (strain PCC 7425 / ATCC 29141)</name>
    <dbReference type="NCBI Taxonomy" id="395961"/>
    <lineage>
        <taxon>Bacteria</taxon>
        <taxon>Bacillati</taxon>
        <taxon>Cyanobacteriota</taxon>
        <taxon>Cyanophyceae</taxon>
        <taxon>Gomontiellales</taxon>
        <taxon>Cyanothecaceae</taxon>
        <taxon>Cyanothece</taxon>
    </lineage>
</organism>
<dbReference type="EMBL" id="CP001344">
    <property type="protein sequence ID" value="ACL42809.1"/>
    <property type="molecule type" value="Genomic_DNA"/>
</dbReference>
<reference evidence="2" key="1">
    <citation type="submission" date="2009-01" db="EMBL/GenBank/DDBJ databases">
        <title>Complete sequence of chromosome Cyanothece sp. PCC 7425.</title>
        <authorList>
            <consortium name="US DOE Joint Genome Institute"/>
            <person name="Lucas S."/>
            <person name="Copeland A."/>
            <person name="Lapidus A."/>
            <person name="Glavina del Rio T."/>
            <person name="Dalin E."/>
            <person name="Tice H."/>
            <person name="Bruce D."/>
            <person name="Goodwin L."/>
            <person name="Pitluck S."/>
            <person name="Sims D."/>
            <person name="Meineke L."/>
            <person name="Brettin T."/>
            <person name="Detter J.C."/>
            <person name="Han C."/>
            <person name="Larimer F."/>
            <person name="Land M."/>
            <person name="Hauser L."/>
            <person name="Kyrpides N."/>
            <person name="Ovchinnikova G."/>
            <person name="Liberton M."/>
            <person name="Stoeckel J."/>
            <person name="Banerjee A."/>
            <person name="Singh A."/>
            <person name="Page L."/>
            <person name="Sato H."/>
            <person name="Zhao L."/>
            <person name="Sherman L."/>
            <person name="Pakrasi H."/>
            <person name="Richardson P."/>
        </authorList>
    </citation>
    <scope>NUCLEOTIDE SEQUENCE</scope>
    <source>
        <strain evidence="2">PCC 7425</strain>
    </source>
</reference>
<dbReference type="OrthoDB" id="513390at2"/>
<dbReference type="HOGENOM" id="CLU_089574_9_0_3"/>
<dbReference type="eggNOG" id="COG0607">
    <property type="taxonomic scope" value="Bacteria"/>
</dbReference>
<dbReference type="STRING" id="395961.Cyan7425_0417"/>
<evidence type="ECO:0000313" key="2">
    <source>
        <dbReference type="EMBL" id="ACL42809.1"/>
    </source>
</evidence>
<feature type="domain" description="Rhodanese" evidence="1">
    <location>
        <begin position="42"/>
        <end position="131"/>
    </location>
</feature>
<dbReference type="InterPro" id="IPR001763">
    <property type="entry name" value="Rhodanese-like_dom"/>
</dbReference>
<dbReference type="Gene3D" id="3.40.250.10">
    <property type="entry name" value="Rhodanese-like domain"/>
    <property type="match status" value="1"/>
</dbReference>
<dbReference type="CDD" id="cd00158">
    <property type="entry name" value="RHOD"/>
    <property type="match status" value="1"/>
</dbReference>
<dbReference type="PANTHER" id="PTHR43031:SF1">
    <property type="entry name" value="PYRIDINE NUCLEOTIDE-DISULPHIDE OXIDOREDUCTASE"/>
    <property type="match status" value="1"/>
</dbReference>
<evidence type="ECO:0000259" key="1">
    <source>
        <dbReference type="PROSITE" id="PS50206"/>
    </source>
</evidence>
<gene>
    <name evidence="2" type="ordered locus">Cyan7425_0417</name>
</gene>
<dbReference type="SUPFAM" id="SSF52821">
    <property type="entry name" value="Rhodanese/Cell cycle control phosphatase"/>
    <property type="match status" value="1"/>
</dbReference>
<dbReference type="Pfam" id="PF00581">
    <property type="entry name" value="Rhodanese"/>
    <property type="match status" value="1"/>
</dbReference>
<dbReference type="AlphaFoldDB" id="B8HT12"/>
<dbReference type="InterPro" id="IPR050229">
    <property type="entry name" value="GlpE_sulfurtransferase"/>
</dbReference>
<protein>
    <submittedName>
        <fullName evidence="2">Rhodanese domain protein</fullName>
    </submittedName>
</protein>